<gene>
    <name evidence="1" type="ORF">L798_11351</name>
</gene>
<dbReference type="EMBL" id="KK852444">
    <property type="protein sequence ID" value="KDR23777.1"/>
    <property type="molecule type" value="Genomic_DNA"/>
</dbReference>
<proteinExistence type="predicted"/>
<keyword evidence="2" id="KW-1185">Reference proteome</keyword>
<organism evidence="1 2">
    <name type="scientific">Zootermopsis nevadensis</name>
    <name type="common">Dampwood termite</name>
    <dbReference type="NCBI Taxonomy" id="136037"/>
    <lineage>
        <taxon>Eukaryota</taxon>
        <taxon>Metazoa</taxon>
        <taxon>Ecdysozoa</taxon>
        <taxon>Arthropoda</taxon>
        <taxon>Hexapoda</taxon>
        <taxon>Insecta</taxon>
        <taxon>Pterygota</taxon>
        <taxon>Neoptera</taxon>
        <taxon>Polyneoptera</taxon>
        <taxon>Dictyoptera</taxon>
        <taxon>Blattodea</taxon>
        <taxon>Blattoidea</taxon>
        <taxon>Termitoidae</taxon>
        <taxon>Termopsidae</taxon>
        <taxon>Zootermopsis</taxon>
    </lineage>
</organism>
<dbReference type="Proteomes" id="UP000027135">
    <property type="component" value="Unassembled WGS sequence"/>
</dbReference>
<evidence type="ECO:0000313" key="1">
    <source>
        <dbReference type="EMBL" id="KDR23777.1"/>
    </source>
</evidence>
<name>A0A067RIZ6_ZOONE</name>
<dbReference type="InParanoid" id="A0A067RIZ6"/>
<accession>A0A067RIZ6</accession>
<sequence>MAQTVMMRRPPIRRTLANSRSAPTLRSVVAKWWTTATERTASKLSSLNGRDRLSHCSTWRQVTETRCNERIYRSRGCWALRPKDSLGPVSARQYHYNVFVNRMSVLE</sequence>
<reference evidence="1 2" key="1">
    <citation type="journal article" date="2014" name="Nat. Commun.">
        <title>Molecular traces of alternative social organization in a termite genome.</title>
        <authorList>
            <person name="Terrapon N."/>
            <person name="Li C."/>
            <person name="Robertson H.M."/>
            <person name="Ji L."/>
            <person name="Meng X."/>
            <person name="Booth W."/>
            <person name="Chen Z."/>
            <person name="Childers C.P."/>
            <person name="Glastad K.M."/>
            <person name="Gokhale K."/>
            <person name="Gowin J."/>
            <person name="Gronenberg W."/>
            <person name="Hermansen R.A."/>
            <person name="Hu H."/>
            <person name="Hunt B.G."/>
            <person name="Huylmans A.K."/>
            <person name="Khalil S.M."/>
            <person name="Mitchell R.D."/>
            <person name="Munoz-Torres M.C."/>
            <person name="Mustard J.A."/>
            <person name="Pan H."/>
            <person name="Reese J.T."/>
            <person name="Scharf M.E."/>
            <person name="Sun F."/>
            <person name="Vogel H."/>
            <person name="Xiao J."/>
            <person name="Yang W."/>
            <person name="Yang Z."/>
            <person name="Yang Z."/>
            <person name="Zhou J."/>
            <person name="Zhu J."/>
            <person name="Brent C.S."/>
            <person name="Elsik C.G."/>
            <person name="Goodisman M.A."/>
            <person name="Liberles D.A."/>
            <person name="Roe R.M."/>
            <person name="Vargo E.L."/>
            <person name="Vilcinskas A."/>
            <person name="Wang J."/>
            <person name="Bornberg-Bauer E."/>
            <person name="Korb J."/>
            <person name="Zhang G."/>
            <person name="Liebig J."/>
        </authorList>
    </citation>
    <scope>NUCLEOTIDE SEQUENCE [LARGE SCALE GENOMIC DNA]</scope>
    <source>
        <tissue evidence="1">Whole organism</tissue>
    </source>
</reference>
<dbReference type="AlphaFoldDB" id="A0A067RIZ6"/>
<evidence type="ECO:0000313" key="2">
    <source>
        <dbReference type="Proteomes" id="UP000027135"/>
    </source>
</evidence>
<protein>
    <submittedName>
        <fullName evidence="1">Uncharacterized protein</fullName>
    </submittedName>
</protein>